<feature type="domain" description="Xylose isomerase-like TIM barrel" evidence="2">
    <location>
        <begin position="4"/>
        <end position="142"/>
    </location>
</feature>
<sequence length="146" mass="17116">CQNPYDISVSEWKELISNNKSLKWILINSLPLYNQTNEIPSFNEYQQLVLNRTLDYAKALNVNKVHLVMTDANNNSDRCKIIDLVYQAAEFFQPHRIMCLIEPLSIRLNYYLQSYSMAIDMVKSSKTDNLKIMLDSYHLQRLHGNL</sequence>
<accession>A0A820N1A3</accession>
<dbReference type="GO" id="GO:0008903">
    <property type="term" value="F:hydroxypyruvate isomerase activity"/>
    <property type="evidence" value="ECO:0007669"/>
    <property type="project" value="TreeGrafter"/>
</dbReference>
<dbReference type="Proteomes" id="UP000663844">
    <property type="component" value="Unassembled WGS sequence"/>
</dbReference>
<feature type="non-terminal residue" evidence="3">
    <location>
        <position position="1"/>
    </location>
</feature>
<dbReference type="Pfam" id="PF01261">
    <property type="entry name" value="AP_endonuc_2"/>
    <property type="match status" value="1"/>
</dbReference>
<evidence type="ECO:0000256" key="1">
    <source>
        <dbReference type="ARBA" id="ARBA00023235"/>
    </source>
</evidence>
<feature type="non-terminal residue" evidence="3">
    <location>
        <position position="146"/>
    </location>
</feature>
<keyword evidence="1" id="KW-0413">Isomerase</keyword>
<name>A0A820N1A3_9BILA</name>
<dbReference type="InterPro" id="IPR013022">
    <property type="entry name" value="Xyl_isomerase-like_TIM-brl"/>
</dbReference>
<reference evidence="3" key="1">
    <citation type="submission" date="2021-02" db="EMBL/GenBank/DDBJ databases">
        <authorList>
            <person name="Nowell W R."/>
        </authorList>
    </citation>
    <scope>NUCLEOTIDE SEQUENCE</scope>
</reference>
<evidence type="ECO:0000259" key="2">
    <source>
        <dbReference type="Pfam" id="PF01261"/>
    </source>
</evidence>
<dbReference type="AlphaFoldDB" id="A0A820N1A3"/>
<dbReference type="InterPro" id="IPR050417">
    <property type="entry name" value="Sugar_Epim/Isomerase"/>
</dbReference>
<dbReference type="InterPro" id="IPR036237">
    <property type="entry name" value="Xyl_isomerase-like_sf"/>
</dbReference>
<dbReference type="PANTHER" id="PTHR43489">
    <property type="entry name" value="ISOMERASE"/>
    <property type="match status" value="1"/>
</dbReference>
<dbReference type="GO" id="GO:0046487">
    <property type="term" value="P:glyoxylate metabolic process"/>
    <property type="evidence" value="ECO:0007669"/>
    <property type="project" value="TreeGrafter"/>
</dbReference>
<evidence type="ECO:0000313" key="4">
    <source>
        <dbReference type="Proteomes" id="UP000663844"/>
    </source>
</evidence>
<protein>
    <recommendedName>
        <fullName evidence="2">Xylose isomerase-like TIM barrel domain-containing protein</fullName>
    </recommendedName>
</protein>
<comment type="caution">
    <text evidence="3">The sequence shown here is derived from an EMBL/GenBank/DDBJ whole genome shotgun (WGS) entry which is preliminary data.</text>
</comment>
<dbReference type="PANTHER" id="PTHR43489:SF6">
    <property type="entry name" value="HYDROXYPYRUVATE ISOMERASE-RELATED"/>
    <property type="match status" value="1"/>
</dbReference>
<gene>
    <name evidence="3" type="ORF">OXD698_LOCUS50534</name>
</gene>
<organism evidence="3 4">
    <name type="scientific">Adineta steineri</name>
    <dbReference type="NCBI Taxonomy" id="433720"/>
    <lineage>
        <taxon>Eukaryota</taxon>
        <taxon>Metazoa</taxon>
        <taxon>Spiralia</taxon>
        <taxon>Gnathifera</taxon>
        <taxon>Rotifera</taxon>
        <taxon>Eurotatoria</taxon>
        <taxon>Bdelloidea</taxon>
        <taxon>Adinetida</taxon>
        <taxon>Adinetidae</taxon>
        <taxon>Adineta</taxon>
    </lineage>
</organism>
<dbReference type="Gene3D" id="3.20.20.150">
    <property type="entry name" value="Divalent-metal-dependent TIM barrel enzymes"/>
    <property type="match status" value="1"/>
</dbReference>
<dbReference type="SUPFAM" id="SSF51658">
    <property type="entry name" value="Xylose isomerase-like"/>
    <property type="match status" value="1"/>
</dbReference>
<evidence type="ECO:0000313" key="3">
    <source>
        <dbReference type="EMBL" id="CAF4384263.1"/>
    </source>
</evidence>
<dbReference type="EMBL" id="CAJOAZ010024410">
    <property type="protein sequence ID" value="CAF4384263.1"/>
    <property type="molecule type" value="Genomic_DNA"/>
</dbReference>
<proteinExistence type="predicted"/>